<sequence>MNADKDLIQDRIDIVETLARYVRDVDDHEVEKVADLFTATGALQIHTRTGRQPYQKLGEAFVGREGLRELAKSWPRERVAMHRTSDHIVRIDGDGAELSARFIVVDLTDDRRIEGSGISAYTVQLGGQYEATLLKADGEWRFTRLDIRISGPLG</sequence>
<reference evidence="3" key="1">
    <citation type="journal article" date="2019" name="Int. J. Syst. Evol. Microbiol.">
        <title>The Global Catalogue of Microorganisms (GCM) 10K type strain sequencing project: providing services to taxonomists for standard genome sequencing and annotation.</title>
        <authorList>
            <consortium name="The Broad Institute Genomics Platform"/>
            <consortium name="The Broad Institute Genome Sequencing Center for Infectious Disease"/>
            <person name="Wu L."/>
            <person name="Ma J."/>
        </authorList>
    </citation>
    <scope>NUCLEOTIDE SEQUENCE [LARGE SCALE GENOMIC DNA]</scope>
    <source>
        <strain evidence="3">PCU 347</strain>
    </source>
</reference>
<dbReference type="InterPro" id="IPR032710">
    <property type="entry name" value="NTF2-like_dom_sf"/>
</dbReference>
<keyword evidence="3" id="KW-1185">Reference proteome</keyword>
<gene>
    <name evidence="2" type="ORF">ACFPC0_22760</name>
</gene>
<dbReference type="Pfam" id="PF13577">
    <property type="entry name" value="SnoaL_4"/>
    <property type="match status" value="1"/>
</dbReference>
<evidence type="ECO:0000313" key="2">
    <source>
        <dbReference type="EMBL" id="MFC4330554.1"/>
    </source>
</evidence>
<evidence type="ECO:0000313" key="3">
    <source>
        <dbReference type="Proteomes" id="UP001595824"/>
    </source>
</evidence>
<dbReference type="Proteomes" id="UP001595824">
    <property type="component" value="Unassembled WGS sequence"/>
</dbReference>
<protein>
    <submittedName>
        <fullName evidence="2">Nuclear transport factor 2 family protein</fullName>
    </submittedName>
</protein>
<feature type="domain" description="SnoaL-like" evidence="1">
    <location>
        <begin position="8"/>
        <end position="145"/>
    </location>
</feature>
<dbReference type="EMBL" id="JBHSDP010000024">
    <property type="protein sequence ID" value="MFC4330554.1"/>
    <property type="molecule type" value="Genomic_DNA"/>
</dbReference>
<name>A0ABV8TIM0_9ACTN</name>
<accession>A0ABV8TIM0</accession>
<proteinExistence type="predicted"/>
<dbReference type="RefSeq" id="WP_381741492.1">
    <property type="nucleotide sequence ID" value="NZ_JBHSDP010000024.1"/>
</dbReference>
<organism evidence="2 3">
    <name type="scientific">Streptomyces andamanensis</name>
    <dbReference type="NCBI Taxonomy" id="1565035"/>
    <lineage>
        <taxon>Bacteria</taxon>
        <taxon>Bacillati</taxon>
        <taxon>Actinomycetota</taxon>
        <taxon>Actinomycetes</taxon>
        <taxon>Kitasatosporales</taxon>
        <taxon>Streptomycetaceae</taxon>
        <taxon>Streptomyces</taxon>
    </lineage>
</organism>
<evidence type="ECO:0000259" key="1">
    <source>
        <dbReference type="Pfam" id="PF13577"/>
    </source>
</evidence>
<comment type="caution">
    <text evidence="2">The sequence shown here is derived from an EMBL/GenBank/DDBJ whole genome shotgun (WGS) entry which is preliminary data.</text>
</comment>
<dbReference type="SUPFAM" id="SSF54427">
    <property type="entry name" value="NTF2-like"/>
    <property type="match status" value="1"/>
</dbReference>
<dbReference type="InterPro" id="IPR037401">
    <property type="entry name" value="SnoaL-like"/>
</dbReference>
<dbReference type="Gene3D" id="3.10.450.50">
    <property type="match status" value="1"/>
</dbReference>